<keyword evidence="3 6" id="KW-0413">Isomerase</keyword>
<dbReference type="InterPro" id="IPR029000">
    <property type="entry name" value="Cyclophilin-like_dom_sf"/>
</dbReference>
<gene>
    <name evidence="6" type="ORF">GCM10007859_27330</name>
</gene>
<organism evidence="6 7">
    <name type="scientific">Brevundimonas denitrificans</name>
    <dbReference type="NCBI Taxonomy" id="1443434"/>
    <lineage>
        <taxon>Bacteria</taxon>
        <taxon>Pseudomonadati</taxon>
        <taxon>Pseudomonadota</taxon>
        <taxon>Alphaproteobacteria</taxon>
        <taxon>Caulobacterales</taxon>
        <taxon>Caulobacteraceae</taxon>
        <taxon>Brevundimonas</taxon>
    </lineage>
</organism>
<dbReference type="RefSeq" id="WP_284223586.1">
    <property type="nucleotide sequence ID" value="NZ_BSOY01000095.1"/>
</dbReference>
<keyword evidence="2" id="KW-0697">Rotamase</keyword>
<name>A0ABQ6BN71_9CAUL</name>
<dbReference type="PANTHER" id="PTHR43246">
    <property type="entry name" value="PEPTIDYL-PROLYL CIS-TRANS ISOMERASE CYP38, CHLOROPLASTIC"/>
    <property type="match status" value="1"/>
</dbReference>
<keyword evidence="4" id="KW-0732">Signal</keyword>
<dbReference type="Gene3D" id="2.40.100.10">
    <property type="entry name" value="Cyclophilin-like"/>
    <property type="match status" value="1"/>
</dbReference>
<dbReference type="InterPro" id="IPR044665">
    <property type="entry name" value="E_coli_cyclophilin_A-like"/>
</dbReference>
<dbReference type="EC" id="5.2.1.8" evidence="1"/>
<evidence type="ECO:0000259" key="5">
    <source>
        <dbReference type="PROSITE" id="PS50072"/>
    </source>
</evidence>
<feature type="domain" description="PPIase cyclophilin-type" evidence="5">
    <location>
        <begin position="46"/>
        <end position="204"/>
    </location>
</feature>
<evidence type="ECO:0000256" key="2">
    <source>
        <dbReference type="ARBA" id="ARBA00023110"/>
    </source>
</evidence>
<dbReference type="PROSITE" id="PS50072">
    <property type="entry name" value="CSA_PPIASE_2"/>
    <property type="match status" value="1"/>
</dbReference>
<dbReference type="Pfam" id="PF00160">
    <property type="entry name" value="Pro_isomerase"/>
    <property type="match status" value="1"/>
</dbReference>
<sequence>MNRRSLLSLSLALCLAAVLSAPVAAQEPAPPPAAAVAPAAVRVILETSAGPILVETDPRAPITAANFLRYVDEGRFDGTDFYRGMELGAGTGVVQGGTANAPDRILPPIAHEPTSQTGLRHVDGALSMARFDPGTADGDFFIIVGNLPGFDAGRAAPGDPGFAVFGRVVEGMDVVRAILAAPKSPTEGEGFMRGQMLDPRVRIVSARRVPPAG</sequence>
<accession>A0ABQ6BN71</accession>
<evidence type="ECO:0000256" key="4">
    <source>
        <dbReference type="SAM" id="SignalP"/>
    </source>
</evidence>
<dbReference type="EMBL" id="BSOY01000095">
    <property type="protein sequence ID" value="GLS02702.1"/>
    <property type="molecule type" value="Genomic_DNA"/>
</dbReference>
<feature type="chain" id="PRO_5046299739" description="peptidylprolyl isomerase" evidence="4">
    <location>
        <begin position="26"/>
        <end position="213"/>
    </location>
</feature>
<dbReference type="GO" id="GO:0016853">
    <property type="term" value="F:isomerase activity"/>
    <property type="evidence" value="ECO:0007669"/>
    <property type="project" value="UniProtKB-KW"/>
</dbReference>
<evidence type="ECO:0000256" key="1">
    <source>
        <dbReference type="ARBA" id="ARBA00013194"/>
    </source>
</evidence>
<keyword evidence="7" id="KW-1185">Reference proteome</keyword>
<evidence type="ECO:0000256" key="3">
    <source>
        <dbReference type="ARBA" id="ARBA00023235"/>
    </source>
</evidence>
<comment type="caution">
    <text evidence="6">The sequence shown here is derived from an EMBL/GenBank/DDBJ whole genome shotgun (WGS) entry which is preliminary data.</text>
</comment>
<feature type="signal peptide" evidence="4">
    <location>
        <begin position="1"/>
        <end position="25"/>
    </location>
</feature>
<reference evidence="7" key="1">
    <citation type="journal article" date="2019" name="Int. J. Syst. Evol. Microbiol.">
        <title>The Global Catalogue of Microorganisms (GCM) 10K type strain sequencing project: providing services to taxonomists for standard genome sequencing and annotation.</title>
        <authorList>
            <consortium name="The Broad Institute Genomics Platform"/>
            <consortium name="The Broad Institute Genome Sequencing Center for Infectious Disease"/>
            <person name="Wu L."/>
            <person name="Ma J."/>
        </authorList>
    </citation>
    <scope>NUCLEOTIDE SEQUENCE [LARGE SCALE GENOMIC DNA]</scope>
    <source>
        <strain evidence="7">NBRC 110107</strain>
    </source>
</reference>
<evidence type="ECO:0000313" key="6">
    <source>
        <dbReference type="EMBL" id="GLS02702.1"/>
    </source>
</evidence>
<evidence type="ECO:0000313" key="7">
    <source>
        <dbReference type="Proteomes" id="UP001156921"/>
    </source>
</evidence>
<dbReference type="Proteomes" id="UP001156921">
    <property type="component" value="Unassembled WGS sequence"/>
</dbReference>
<proteinExistence type="predicted"/>
<dbReference type="SUPFAM" id="SSF50891">
    <property type="entry name" value="Cyclophilin-like"/>
    <property type="match status" value="1"/>
</dbReference>
<protein>
    <recommendedName>
        <fullName evidence="1">peptidylprolyl isomerase</fullName>
        <ecNumber evidence="1">5.2.1.8</ecNumber>
    </recommendedName>
</protein>
<dbReference type="InterPro" id="IPR002130">
    <property type="entry name" value="Cyclophilin-type_PPIase_dom"/>
</dbReference>